<evidence type="ECO:0000313" key="1">
    <source>
        <dbReference type="EMBL" id="OFA09781.1"/>
    </source>
</evidence>
<organism evidence="1 2">
    <name type="scientific">Lentilactobacillus sunkii</name>
    <dbReference type="NCBI Taxonomy" id="481719"/>
    <lineage>
        <taxon>Bacteria</taxon>
        <taxon>Bacillati</taxon>
        <taxon>Bacillota</taxon>
        <taxon>Bacilli</taxon>
        <taxon>Lactobacillales</taxon>
        <taxon>Lactobacillaceae</taxon>
        <taxon>Lentilactobacillus</taxon>
    </lineage>
</organism>
<evidence type="ECO:0000313" key="2">
    <source>
        <dbReference type="Proteomes" id="UP000177010"/>
    </source>
</evidence>
<accession>A0A1E7X9U8</accession>
<gene>
    <name evidence="1" type="ORF">LASUN_22630</name>
</gene>
<reference evidence="1 2" key="1">
    <citation type="submission" date="2016-09" db="EMBL/GenBank/DDBJ databases">
        <title>Genome Sequence of Lactobacillus sunkii Strain CG01.</title>
        <authorList>
            <person name="Poehlein A."/>
            <person name="Gabris C."/>
            <person name="Bengelsdorf F.R."/>
            <person name="Duerre P."/>
            <person name="Daniel R."/>
        </authorList>
    </citation>
    <scope>NUCLEOTIDE SEQUENCE [LARGE SCALE GENOMIC DNA]</scope>
    <source>
        <strain evidence="1 2">CG_D</strain>
    </source>
</reference>
<name>A0A1E7X9U8_9LACO</name>
<comment type="caution">
    <text evidence="1">The sequence shown here is derived from an EMBL/GenBank/DDBJ whole genome shotgun (WGS) entry which is preliminary data.</text>
</comment>
<dbReference type="RefSeq" id="WP_070368483.1">
    <property type="nucleotide sequence ID" value="NZ_JAZHVW010000007.1"/>
</dbReference>
<dbReference type="InterPro" id="IPR052345">
    <property type="entry name" value="Rad_response_metalloprotease"/>
</dbReference>
<dbReference type="EMBL" id="MIQE01000024">
    <property type="protein sequence ID" value="OFA09781.1"/>
    <property type="molecule type" value="Genomic_DNA"/>
</dbReference>
<dbReference type="PANTHER" id="PTHR43236:SF2">
    <property type="entry name" value="BLL0069 PROTEIN"/>
    <property type="match status" value="1"/>
</dbReference>
<evidence type="ECO:0008006" key="3">
    <source>
        <dbReference type="Google" id="ProtNLM"/>
    </source>
</evidence>
<dbReference type="Proteomes" id="UP000177010">
    <property type="component" value="Unassembled WGS sequence"/>
</dbReference>
<dbReference type="AlphaFoldDB" id="A0A1E7X9U8"/>
<sequence>MERSVRFHVSPRLIEWVIKNSDFDDLTDEWKLEVARWLDFDERPTIAQIRELSELLYIPLGYFFLDFPPIEDCALFELRTLARKRTKRPTRNLIEVVQDMEQRQRELSGKRHRLDYSICRFVGAGVANQDSPERAALLILEALKIDRGWSSMRDRQKQFDVLRDQVTDADALVVLGTQVGDNEQRKLDVKEFRAFLLLDDFAPVIFINANDTWKKMLFSLVHEVVHMWLGTAELFDGGDNLKQKFRNPGCEIRAYEITRVILEY</sequence>
<protein>
    <recommendedName>
        <fullName evidence="3">IrrE N-terminal-like domain-containing protein</fullName>
    </recommendedName>
</protein>
<proteinExistence type="predicted"/>
<dbReference type="PANTHER" id="PTHR43236">
    <property type="entry name" value="ANTITOXIN HIGA1"/>
    <property type="match status" value="1"/>
</dbReference>